<name>A0A1Y6FH90_9SPHN</name>
<evidence type="ECO:0000313" key="2">
    <source>
        <dbReference type="Proteomes" id="UP000194420"/>
    </source>
</evidence>
<dbReference type="EMBL" id="FXWG01000003">
    <property type="protein sequence ID" value="SMQ74304.1"/>
    <property type="molecule type" value="Genomic_DNA"/>
</dbReference>
<dbReference type="RefSeq" id="WP_086438403.1">
    <property type="nucleotide sequence ID" value="NZ_FXWG01000003.1"/>
</dbReference>
<dbReference type="Proteomes" id="UP000194420">
    <property type="component" value="Unassembled WGS sequence"/>
</dbReference>
<protein>
    <recommendedName>
        <fullName evidence="3">DUF4136 domain-containing protein</fullName>
    </recommendedName>
</protein>
<dbReference type="AlphaFoldDB" id="A0A1Y6FH90"/>
<accession>A0A1Y6FH90</accession>
<keyword evidence="2" id="KW-1185">Reference proteome</keyword>
<organism evidence="1 2">
    <name type="scientific">Altererythrobacter xiamenensis</name>
    <dbReference type="NCBI Taxonomy" id="1316679"/>
    <lineage>
        <taxon>Bacteria</taxon>
        <taxon>Pseudomonadati</taxon>
        <taxon>Pseudomonadota</taxon>
        <taxon>Alphaproteobacteria</taxon>
        <taxon>Sphingomonadales</taxon>
        <taxon>Erythrobacteraceae</taxon>
        <taxon>Altererythrobacter</taxon>
    </lineage>
</organism>
<dbReference type="OrthoDB" id="7433343at2"/>
<sequence length="181" mass="18894">MIGIASGNRMIPKLGVLFAALTLPSCTVPSDITLSSTAEPVAAQGAVAMAREDSEDGTRATFAAALRKSLQDNTVGIVDNAPLILEYSISQRDAETGIADPLQPGATDVTWQSDERKSKLFDGCDVTRLRAGLLLVDRASGTVAYRGTGDMDTCAATDGQVRQLAEALIADAQSKGALPRN</sequence>
<proteinExistence type="predicted"/>
<gene>
    <name evidence="1" type="ORF">SAMN06297468_2535</name>
</gene>
<evidence type="ECO:0008006" key="3">
    <source>
        <dbReference type="Google" id="ProtNLM"/>
    </source>
</evidence>
<evidence type="ECO:0000313" key="1">
    <source>
        <dbReference type="EMBL" id="SMQ74304.1"/>
    </source>
</evidence>
<reference evidence="2" key="1">
    <citation type="submission" date="2017-04" db="EMBL/GenBank/DDBJ databases">
        <authorList>
            <person name="Varghese N."/>
            <person name="Submissions S."/>
        </authorList>
    </citation>
    <scope>NUCLEOTIDE SEQUENCE [LARGE SCALE GENOMIC DNA]</scope>
</reference>